<feature type="signal peptide" evidence="1">
    <location>
        <begin position="1"/>
        <end position="19"/>
    </location>
</feature>
<reference evidence="2" key="1">
    <citation type="submission" date="2023-07" db="EMBL/GenBank/DDBJ databases">
        <title>Two novel species in the genus Flavivirga.</title>
        <authorList>
            <person name="Kwon K."/>
        </authorList>
    </citation>
    <scope>NUCLEOTIDE SEQUENCE</scope>
    <source>
        <strain evidence="2">KACC 14158</strain>
    </source>
</reference>
<keyword evidence="3" id="KW-1185">Reference proteome</keyword>
<dbReference type="RefSeq" id="WP_303303775.1">
    <property type="nucleotide sequence ID" value="NZ_BAABDA010000001.1"/>
</dbReference>
<dbReference type="InterPro" id="IPR021314">
    <property type="entry name" value="DUF2911"/>
</dbReference>
<feature type="chain" id="PRO_5045723503" evidence="1">
    <location>
        <begin position="20"/>
        <end position="284"/>
    </location>
</feature>
<name>A0ABT8WTG0_9FLAO</name>
<gene>
    <name evidence="2" type="ORF">Q4Q40_19925</name>
</gene>
<keyword evidence="1" id="KW-0732">Signal</keyword>
<comment type="caution">
    <text evidence="2">The sequence shown here is derived from an EMBL/GenBank/DDBJ whole genome shotgun (WGS) entry which is preliminary data.</text>
</comment>
<dbReference type="EMBL" id="JAUOEL010000008">
    <property type="protein sequence ID" value="MDO5976475.1"/>
    <property type="molecule type" value="Genomic_DNA"/>
</dbReference>
<sequence length="284" mass="31225">MKNLLLIALVFTFSLNVSAQVKTPQPSPFGKLEQKVGLTDVALEYSRPNMRGRTIFSDLVPYGKLWRTGANARTKITFSTDVTIDGQALKAGSYSIFTIPNAESWDVIFYGDGKESGTPKDLDAKHVAAKTNVKVYKLPMKIETFTISFDDLSNNGASLGMMWEDVYVGVKFEVPTDEAVMASIKDVMSGAEPGSGDYYSAAVYYLQEGKDINEAKVWIDKAIDMTKDKPRFWMLRQQSLIHAKAGDKKGAIAAAKKSLAGAEKAGNADYVKMNKESLKEWGAM</sequence>
<dbReference type="Pfam" id="PF11138">
    <property type="entry name" value="DUF2911"/>
    <property type="match status" value="1"/>
</dbReference>
<proteinExistence type="predicted"/>
<evidence type="ECO:0000313" key="2">
    <source>
        <dbReference type="EMBL" id="MDO5976475.1"/>
    </source>
</evidence>
<accession>A0ABT8WTG0</accession>
<dbReference type="Proteomes" id="UP001176806">
    <property type="component" value="Unassembled WGS sequence"/>
</dbReference>
<evidence type="ECO:0000313" key="3">
    <source>
        <dbReference type="Proteomes" id="UP001176806"/>
    </source>
</evidence>
<evidence type="ECO:0000256" key="1">
    <source>
        <dbReference type="SAM" id="SignalP"/>
    </source>
</evidence>
<organism evidence="2 3">
    <name type="scientific">Flavivirga jejuensis</name>
    <dbReference type="NCBI Taxonomy" id="870487"/>
    <lineage>
        <taxon>Bacteria</taxon>
        <taxon>Pseudomonadati</taxon>
        <taxon>Bacteroidota</taxon>
        <taxon>Flavobacteriia</taxon>
        <taxon>Flavobacteriales</taxon>
        <taxon>Flavobacteriaceae</taxon>
        <taxon>Flavivirga</taxon>
    </lineage>
</organism>
<protein>
    <submittedName>
        <fullName evidence="2">DUF2911 domain-containing protein</fullName>
    </submittedName>
</protein>